<gene>
    <name evidence="3" type="ORF">BJ965_004448</name>
</gene>
<dbReference type="Proteomes" id="UP000565089">
    <property type="component" value="Unassembled WGS sequence"/>
</dbReference>
<keyword evidence="3" id="KW-0067">ATP-binding</keyword>
<dbReference type="InterPro" id="IPR027417">
    <property type="entry name" value="P-loop_NTPase"/>
</dbReference>
<protein>
    <submittedName>
        <fullName evidence="3">Energy-coupling factor transporter ATP-binding protein EcfA2</fullName>
    </submittedName>
</protein>
<feature type="domain" description="NACHT" evidence="2">
    <location>
        <begin position="197"/>
        <end position="365"/>
    </location>
</feature>
<dbReference type="SUPFAM" id="SSF52540">
    <property type="entry name" value="P-loop containing nucleoside triphosphate hydrolases"/>
    <property type="match status" value="1"/>
</dbReference>
<sequence>MNTMTPDEFEEEVRRVARALWPEAEHGGPEMVNGREVDGIFKTEEVSHMVEATMDRRIDKAHNVGPKLLGHLKTARKQGYFAKSWFVTYHPPTADQRKILHNQYDRSIEVISYDQFRSKIINAREYLELRDLVGWGSAANPKTNSTTELVKYVPLGIYSSSGVVRPRIADSGRRVQREEPKNVSVSDLSMSVESGERIALLGDYGAGKSMTLREVHTYLRKRYLKGDTHIFPITLSLRRHYGQDDPAEALTRHANYLGFQNPAKLVSAWRNGYAHILLDGFDELAAPGWSGSPEAIRENRRAATVLVKEFSRESQPDTGIIVAGRRFYFDTLGELGDYLFDGSPHVIATLSDFSADQAKTFLAQFNEKGAVPDWLPQRPLLLGHLAAEGILRGFEDSAGLAPAPGWEWLLDRISERESFIKQGVDGPAVRQVIEQLASFARQTSLGVGPVSMRDIVDAFTIVRKRPPSDRELTLLQRLPGLGGEEEDSENGTRRFVDQDLASAAQAAHVSRFVIDPYGDYAGFQPTQWHSAMEPLGVEVATEQISNFQVQPGILRTALGRAIKTDCHELAADLVGMAIASGFDITNEGTSKHTVSGAVIPSLDLGEGGPNLSGVEFTDCMFEELVLSGDPDPSLLPLFNQCTFFTVIGRLGETDMPLGRFTDCTFESFPDAADRNAAIMDSAILPAGTRVVMTLLRKLYLQRGRGRKDSALTRGMGGNDAALVTPAMQLLQQEGLAVPTRQGKNKIWLPDRSAGPRVRQFLSAPRVGDDPLVSGSRSLTGSGS</sequence>
<dbReference type="AlphaFoldDB" id="A0A7W7DPU7"/>
<evidence type="ECO:0000256" key="1">
    <source>
        <dbReference type="SAM" id="MobiDB-lite"/>
    </source>
</evidence>
<organism evidence="3 4">
    <name type="scientific">Streptomyces luteogriseus</name>
    <dbReference type="NCBI Taxonomy" id="68233"/>
    <lineage>
        <taxon>Bacteria</taxon>
        <taxon>Bacillati</taxon>
        <taxon>Actinomycetota</taxon>
        <taxon>Actinomycetes</taxon>
        <taxon>Kitasatosporales</taxon>
        <taxon>Streptomycetaceae</taxon>
        <taxon>Streptomyces</taxon>
    </lineage>
</organism>
<keyword evidence="3" id="KW-0547">Nucleotide-binding</keyword>
<dbReference type="EMBL" id="JACHMS010000001">
    <property type="protein sequence ID" value="MBB4714566.1"/>
    <property type="molecule type" value="Genomic_DNA"/>
</dbReference>
<dbReference type="Gene3D" id="3.40.50.300">
    <property type="entry name" value="P-loop containing nucleotide triphosphate hydrolases"/>
    <property type="match status" value="1"/>
</dbReference>
<evidence type="ECO:0000259" key="2">
    <source>
        <dbReference type="Pfam" id="PF05729"/>
    </source>
</evidence>
<dbReference type="GO" id="GO:0005524">
    <property type="term" value="F:ATP binding"/>
    <property type="evidence" value="ECO:0007669"/>
    <property type="project" value="UniProtKB-KW"/>
</dbReference>
<comment type="caution">
    <text evidence="3">The sequence shown here is derived from an EMBL/GenBank/DDBJ whole genome shotgun (WGS) entry which is preliminary data.</text>
</comment>
<feature type="compositionally biased region" description="Polar residues" evidence="1">
    <location>
        <begin position="774"/>
        <end position="783"/>
    </location>
</feature>
<keyword evidence="4" id="KW-1185">Reference proteome</keyword>
<dbReference type="InterPro" id="IPR007111">
    <property type="entry name" value="NACHT_NTPase"/>
</dbReference>
<accession>A0A7W7DPU7</accession>
<evidence type="ECO:0000313" key="3">
    <source>
        <dbReference type="EMBL" id="MBB4714566.1"/>
    </source>
</evidence>
<dbReference type="Pfam" id="PF05729">
    <property type="entry name" value="NACHT"/>
    <property type="match status" value="1"/>
</dbReference>
<proteinExistence type="predicted"/>
<name>A0A7W7DPU7_9ACTN</name>
<evidence type="ECO:0000313" key="4">
    <source>
        <dbReference type="Proteomes" id="UP000565089"/>
    </source>
</evidence>
<reference evidence="3 4" key="1">
    <citation type="submission" date="2020-08" db="EMBL/GenBank/DDBJ databases">
        <title>Sequencing the genomes of 1000 actinobacteria strains.</title>
        <authorList>
            <person name="Klenk H.-P."/>
        </authorList>
    </citation>
    <scope>NUCLEOTIDE SEQUENCE [LARGE SCALE GENOMIC DNA]</scope>
    <source>
        <strain evidence="3 4">DSM 40483</strain>
    </source>
</reference>
<feature type="region of interest" description="Disordered" evidence="1">
    <location>
        <begin position="762"/>
        <end position="783"/>
    </location>
</feature>